<keyword evidence="7" id="KW-0807">Transducer</keyword>
<dbReference type="PROSITE" id="PS50262">
    <property type="entry name" value="G_PROTEIN_RECEP_F1_2"/>
    <property type="match status" value="1"/>
</dbReference>
<dbReference type="GO" id="GO:0004930">
    <property type="term" value="F:G protein-coupled receptor activity"/>
    <property type="evidence" value="ECO:0007669"/>
    <property type="project" value="UniProtKB-KW"/>
</dbReference>
<proteinExistence type="predicted"/>
<evidence type="ECO:0000256" key="6">
    <source>
        <dbReference type="ARBA" id="ARBA00023170"/>
    </source>
</evidence>
<keyword evidence="2 8" id="KW-0812">Transmembrane</keyword>
<evidence type="ECO:0000256" key="8">
    <source>
        <dbReference type="SAM" id="Phobius"/>
    </source>
</evidence>
<name>A0A9D4KCR4_DREPO</name>
<dbReference type="Proteomes" id="UP000828390">
    <property type="component" value="Unassembled WGS sequence"/>
</dbReference>
<dbReference type="SUPFAM" id="SSF81321">
    <property type="entry name" value="Family A G protein-coupled receptor-like"/>
    <property type="match status" value="1"/>
</dbReference>
<comment type="subcellular location">
    <subcellularLocation>
        <location evidence="1">Membrane</location>
        <topology evidence="1">Multi-pass membrane protein</topology>
    </subcellularLocation>
</comment>
<feature type="domain" description="G-protein coupled receptors family 1 profile" evidence="9">
    <location>
        <begin position="49"/>
        <end position="308"/>
    </location>
</feature>
<feature type="transmembrane region" description="Helical" evidence="8">
    <location>
        <begin position="69"/>
        <end position="87"/>
    </location>
</feature>
<dbReference type="GO" id="GO:0005886">
    <property type="term" value="C:plasma membrane"/>
    <property type="evidence" value="ECO:0007669"/>
    <property type="project" value="TreeGrafter"/>
</dbReference>
<organism evidence="10 11">
    <name type="scientific">Dreissena polymorpha</name>
    <name type="common">Zebra mussel</name>
    <name type="synonym">Mytilus polymorpha</name>
    <dbReference type="NCBI Taxonomy" id="45954"/>
    <lineage>
        <taxon>Eukaryota</taxon>
        <taxon>Metazoa</taxon>
        <taxon>Spiralia</taxon>
        <taxon>Lophotrochozoa</taxon>
        <taxon>Mollusca</taxon>
        <taxon>Bivalvia</taxon>
        <taxon>Autobranchia</taxon>
        <taxon>Heteroconchia</taxon>
        <taxon>Euheterodonta</taxon>
        <taxon>Imparidentia</taxon>
        <taxon>Neoheterodontei</taxon>
        <taxon>Myida</taxon>
        <taxon>Dreissenoidea</taxon>
        <taxon>Dreissenidae</taxon>
        <taxon>Dreissena</taxon>
    </lineage>
</organism>
<dbReference type="InterPro" id="IPR000276">
    <property type="entry name" value="GPCR_Rhodpsn"/>
</dbReference>
<dbReference type="PANTHER" id="PTHR24243">
    <property type="entry name" value="G-PROTEIN COUPLED RECEPTOR"/>
    <property type="match status" value="1"/>
</dbReference>
<feature type="transmembrane region" description="Helical" evidence="8">
    <location>
        <begin position="203"/>
        <end position="224"/>
    </location>
</feature>
<feature type="transmembrane region" description="Helical" evidence="8">
    <location>
        <begin position="37"/>
        <end position="57"/>
    </location>
</feature>
<evidence type="ECO:0000256" key="4">
    <source>
        <dbReference type="ARBA" id="ARBA00023040"/>
    </source>
</evidence>
<dbReference type="Pfam" id="PF00001">
    <property type="entry name" value="7tm_1"/>
    <property type="match status" value="1"/>
</dbReference>
<feature type="transmembrane region" description="Helical" evidence="8">
    <location>
        <begin position="107"/>
        <end position="127"/>
    </location>
</feature>
<evidence type="ECO:0000256" key="7">
    <source>
        <dbReference type="ARBA" id="ARBA00023224"/>
    </source>
</evidence>
<dbReference type="AlphaFoldDB" id="A0A9D4KCR4"/>
<dbReference type="InterPro" id="IPR017452">
    <property type="entry name" value="GPCR_Rhodpsn_7TM"/>
</dbReference>
<keyword evidence="3 8" id="KW-1133">Transmembrane helix</keyword>
<sequence>MANTSVLNVLRSMRNVTHAMATTEVNIFDTSHAVDKIISPILYFFGFPGNIISIILWMQPRMRHSSGTYLTALGFTDLLFLVIHVLFELHKIWGVYTFDVPVLCEGLPVLFMATQYLSPLLVLGFTVERFICVRWPSQRDRLCTSSRAKIVSLCLAGFALLLASMQAYFYKFNKVNQTCEMRKSIQTGGHASLWSIWTWITEMLVFLCVPVLILVCNILIIRLVRRYTEFESSCKERALTTTFSLLLVSFYFIITTLPVSIVYAMRYTFVPLDGDAFTDHKALARYLLAKSIIEEIGMTHYACKFYLFLVAERPFREELMRLCMRIKVSALSSQNGYRFQTSDNTAHTDWIEVSQVEASKPEETNM</sequence>
<evidence type="ECO:0000313" key="11">
    <source>
        <dbReference type="Proteomes" id="UP000828390"/>
    </source>
</evidence>
<evidence type="ECO:0000256" key="1">
    <source>
        <dbReference type="ARBA" id="ARBA00004141"/>
    </source>
</evidence>
<evidence type="ECO:0000256" key="2">
    <source>
        <dbReference type="ARBA" id="ARBA00022692"/>
    </source>
</evidence>
<keyword evidence="6" id="KW-0675">Receptor</keyword>
<feature type="transmembrane region" description="Helical" evidence="8">
    <location>
        <begin position="148"/>
        <end position="169"/>
    </location>
</feature>
<dbReference type="EMBL" id="JAIWYP010000004">
    <property type="protein sequence ID" value="KAH3836846.1"/>
    <property type="molecule type" value="Genomic_DNA"/>
</dbReference>
<gene>
    <name evidence="10" type="ORF">DPMN_110222</name>
</gene>
<protein>
    <recommendedName>
        <fullName evidence="9">G-protein coupled receptors family 1 profile domain-containing protein</fullName>
    </recommendedName>
</protein>
<evidence type="ECO:0000256" key="3">
    <source>
        <dbReference type="ARBA" id="ARBA00022989"/>
    </source>
</evidence>
<reference evidence="10" key="1">
    <citation type="journal article" date="2019" name="bioRxiv">
        <title>The Genome of the Zebra Mussel, Dreissena polymorpha: A Resource for Invasive Species Research.</title>
        <authorList>
            <person name="McCartney M.A."/>
            <person name="Auch B."/>
            <person name="Kono T."/>
            <person name="Mallez S."/>
            <person name="Zhang Y."/>
            <person name="Obille A."/>
            <person name="Becker A."/>
            <person name="Abrahante J.E."/>
            <person name="Garbe J."/>
            <person name="Badalamenti J.P."/>
            <person name="Herman A."/>
            <person name="Mangelson H."/>
            <person name="Liachko I."/>
            <person name="Sullivan S."/>
            <person name="Sone E.D."/>
            <person name="Koren S."/>
            <person name="Silverstein K.A.T."/>
            <person name="Beckman K.B."/>
            <person name="Gohl D.M."/>
        </authorList>
    </citation>
    <scope>NUCLEOTIDE SEQUENCE</scope>
    <source>
        <strain evidence="10">Duluth1</strain>
        <tissue evidence="10">Whole animal</tissue>
    </source>
</reference>
<dbReference type="PANTHER" id="PTHR24243:SF233">
    <property type="entry name" value="THYROTROPIN-RELEASING HORMONE RECEPTOR"/>
    <property type="match status" value="1"/>
</dbReference>
<evidence type="ECO:0000259" key="9">
    <source>
        <dbReference type="PROSITE" id="PS50262"/>
    </source>
</evidence>
<comment type="caution">
    <text evidence="10">The sequence shown here is derived from an EMBL/GenBank/DDBJ whole genome shotgun (WGS) entry which is preliminary data.</text>
</comment>
<dbReference type="Gene3D" id="1.20.1070.10">
    <property type="entry name" value="Rhodopsin 7-helix transmembrane proteins"/>
    <property type="match status" value="1"/>
</dbReference>
<keyword evidence="11" id="KW-1185">Reference proteome</keyword>
<evidence type="ECO:0000313" key="10">
    <source>
        <dbReference type="EMBL" id="KAH3836846.1"/>
    </source>
</evidence>
<feature type="transmembrane region" description="Helical" evidence="8">
    <location>
        <begin position="245"/>
        <end position="265"/>
    </location>
</feature>
<keyword evidence="4" id="KW-0297">G-protein coupled receptor</keyword>
<reference evidence="10" key="2">
    <citation type="submission" date="2020-11" db="EMBL/GenBank/DDBJ databases">
        <authorList>
            <person name="McCartney M.A."/>
            <person name="Auch B."/>
            <person name="Kono T."/>
            <person name="Mallez S."/>
            <person name="Becker A."/>
            <person name="Gohl D.M."/>
            <person name="Silverstein K.A.T."/>
            <person name="Koren S."/>
            <person name="Bechman K.B."/>
            <person name="Herman A."/>
            <person name="Abrahante J.E."/>
            <person name="Garbe J."/>
        </authorList>
    </citation>
    <scope>NUCLEOTIDE SEQUENCE</scope>
    <source>
        <strain evidence="10">Duluth1</strain>
        <tissue evidence="10">Whole animal</tissue>
    </source>
</reference>
<keyword evidence="5 8" id="KW-0472">Membrane</keyword>
<accession>A0A9D4KCR4</accession>
<evidence type="ECO:0000256" key="5">
    <source>
        <dbReference type="ARBA" id="ARBA00023136"/>
    </source>
</evidence>